<gene>
    <name evidence="2" type="ORF">TrCOL_g3655</name>
</gene>
<dbReference type="AlphaFoldDB" id="A0A9W7LEC4"/>
<dbReference type="EMBL" id="BRYA01000342">
    <property type="protein sequence ID" value="GMI47394.1"/>
    <property type="molecule type" value="Genomic_DNA"/>
</dbReference>
<keyword evidence="3" id="KW-1185">Reference proteome</keyword>
<feature type="compositionally biased region" description="Polar residues" evidence="1">
    <location>
        <begin position="16"/>
        <end position="32"/>
    </location>
</feature>
<name>A0A9W7LEC4_9STRA</name>
<feature type="region of interest" description="Disordered" evidence="1">
    <location>
        <begin position="1"/>
        <end position="42"/>
    </location>
</feature>
<sequence length="313" mass="35070">MPKIEVISSYDEYGEVSQQNSQQEDASKRPQTPETPPLDSNCHSLDFLRKDLSLENYIHKLSQLIADIETSDSLSHFHKPEVYYHNLSLFTSKHIEEIVSTLRISWDCSKVLCALLSKLTNIFETSISFLSQASSQTSPSRQAQREVWVNVFNLVEKVSERGRIEGALSIPERTSFYALLSKSSHLEAIKAKHLLPFMLNFLNIITMNLEAGFTDDALAELNGFVHILHLAVFSSNPAFLIAVDLRGGELTCGMISVLTLIKDVQAAADTEERLLKLCRELVNRGKNGKARRDVEELKEKCGVLHPVVTSIIG</sequence>
<comment type="caution">
    <text evidence="2">The sequence shown here is derived from an EMBL/GenBank/DDBJ whole genome shotgun (WGS) entry which is preliminary data.</text>
</comment>
<evidence type="ECO:0000256" key="1">
    <source>
        <dbReference type="SAM" id="MobiDB-lite"/>
    </source>
</evidence>
<proteinExistence type="predicted"/>
<organism evidence="2 3">
    <name type="scientific">Triparma columacea</name>
    <dbReference type="NCBI Taxonomy" id="722753"/>
    <lineage>
        <taxon>Eukaryota</taxon>
        <taxon>Sar</taxon>
        <taxon>Stramenopiles</taxon>
        <taxon>Ochrophyta</taxon>
        <taxon>Bolidophyceae</taxon>
        <taxon>Parmales</taxon>
        <taxon>Triparmaceae</taxon>
        <taxon>Triparma</taxon>
    </lineage>
</organism>
<reference evidence="3" key="1">
    <citation type="journal article" date="2023" name="Commun. Biol.">
        <title>Genome analysis of Parmales, the sister group of diatoms, reveals the evolutionary specialization of diatoms from phago-mixotrophs to photoautotrophs.</title>
        <authorList>
            <person name="Ban H."/>
            <person name="Sato S."/>
            <person name="Yoshikawa S."/>
            <person name="Yamada K."/>
            <person name="Nakamura Y."/>
            <person name="Ichinomiya M."/>
            <person name="Sato N."/>
            <person name="Blanc-Mathieu R."/>
            <person name="Endo H."/>
            <person name="Kuwata A."/>
            <person name="Ogata H."/>
        </authorList>
    </citation>
    <scope>NUCLEOTIDE SEQUENCE [LARGE SCALE GENOMIC DNA]</scope>
</reference>
<protein>
    <submittedName>
        <fullName evidence="2">Uncharacterized protein</fullName>
    </submittedName>
</protein>
<accession>A0A9W7LEC4</accession>
<dbReference type="Proteomes" id="UP001165065">
    <property type="component" value="Unassembled WGS sequence"/>
</dbReference>
<evidence type="ECO:0000313" key="2">
    <source>
        <dbReference type="EMBL" id="GMI47394.1"/>
    </source>
</evidence>
<dbReference type="OrthoDB" id="10413225at2759"/>
<evidence type="ECO:0000313" key="3">
    <source>
        <dbReference type="Proteomes" id="UP001165065"/>
    </source>
</evidence>